<dbReference type="Pfam" id="PF03130">
    <property type="entry name" value="HEAT_PBS"/>
    <property type="match status" value="2"/>
</dbReference>
<dbReference type="PANTHER" id="PTHR12697:SF5">
    <property type="entry name" value="DEOXYHYPUSINE HYDROXYLASE"/>
    <property type="match status" value="1"/>
</dbReference>
<dbReference type="PANTHER" id="PTHR12697">
    <property type="entry name" value="PBS LYASE HEAT-LIKE PROTEIN"/>
    <property type="match status" value="1"/>
</dbReference>
<evidence type="ECO:0008006" key="3">
    <source>
        <dbReference type="Google" id="ProtNLM"/>
    </source>
</evidence>
<dbReference type="SMART" id="SM00567">
    <property type="entry name" value="EZ_HEAT"/>
    <property type="match status" value="7"/>
</dbReference>
<gene>
    <name evidence="1" type="ORF">KDA_61640</name>
</gene>
<dbReference type="InterPro" id="IPR004155">
    <property type="entry name" value="PBS_lyase_HEAT"/>
</dbReference>
<evidence type="ECO:0000313" key="2">
    <source>
        <dbReference type="Proteomes" id="UP000287171"/>
    </source>
</evidence>
<dbReference type="Proteomes" id="UP000287171">
    <property type="component" value="Unassembled WGS sequence"/>
</dbReference>
<name>A0A402BHC2_9CHLR</name>
<proteinExistence type="predicted"/>
<evidence type="ECO:0000313" key="1">
    <source>
        <dbReference type="EMBL" id="GCE30680.1"/>
    </source>
</evidence>
<organism evidence="1 2">
    <name type="scientific">Dictyobacter alpinus</name>
    <dbReference type="NCBI Taxonomy" id="2014873"/>
    <lineage>
        <taxon>Bacteria</taxon>
        <taxon>Bacillati</taxon>
        <taxon>Chloroflexota</taxon>
        <taxon>Ktedonobacteria</taxon>
        <taxon>Ktedonobacterales</taxon>
        <taxon>Dictyobacteraceae</taxon>
        <taxon>Dictyobacter</taxon>
    </lineage>
</organism>
<dbReference type="InterPro" id="IPR011989">
    <property type="entry name" value="ARM-like"/>
</dbReference>
<dbReference type="Gene3D" id="1.25.10.10">
    <property type="entry name" value="Leucine-rich Repeat Variant"/>
    <property type="match status" value="3"/>
</dbReference>
<dbReference type="InterPro" id="IPR016024">
    <property type="entry name" value="ARM-type_fold"/>
</dbReference>
<protein>
    <recommendedName>
        <fullName evidence="3">HEAT repeat domain-containing protein</fullName>
    </recommendedName>
</protein>
<dbReference type="Pfam" id="PF13646">
    <property type="entry name" value="HEAT_2"/>
    <property type="match status" value="1"/>
</dbReference>
<reference evidence="2" key="1">
    <citation type="submission" date="2018-12" db="EMBL/GenBank/DDBJ databases">
        <title>Tengunoibacter tsumagoiensis gen. nov., sp. nov., Dictyobacter kobayashii sp. nov., D. alpinus sp. nov., and D. joshuensis sp. nov. and description of Dictyobacteraceae fam. nov. within the order Ktedonobacterales isolated from Tengu-no-mugimeshi.</title>
        <authorList>
            <person name="Wang C.M."/>
            <person name="Zheng Y."/>
            <person name="Sakai Y."/>
            <person name="Toyoda A."/>
            <person name="Minakuchi Y."/>
            <person name="Abe K."/>
            <person name="Yokota A."/>
            <person name="Yabe S."/>
        </authorList>
    </citation>
    <scope>NUCLEOTIDE SEQUENCE [LARGE SCALE GENOMIC DNA]</scope>
    <source>
        <strain evidence="2">Uno16</strain>
    </source>
</reference>
<dbReference type="AlphaFoldDB" id="A0A402BHC2"/>
<accession>A0A402BHC2</accession>
<dbReference type="SUPFAM" id="SSF48371">
    <property type="entry name" value="ARM repeat"/>
    <property type="match status" value="1"/>
</dbReference>
<comment type="caution">
    <text evidence="1">The sequence shown here is derived from an EMBL/GenBank/DDBJ whole genome shotgun (WGS) entry which is preliminary data.</text>
</comment>
<dbReference type="EMBL" id="BIFT01000002">
    <property type="protein sequence ID" value="GCE30680.1"/>
    <property type="molecule type" value="Genomic_DNA"/>
</dbReference>
<sequence length="281" mass="30333">MGNVAVIESLIAILLNSNEHEGKAMDVSVVSSLVSALRKLNDARAVEPLLAALERKDEQTRAVIALSLGSFGDMCAVEPLINLLHDQEPLIRRAAACVLGDLADRRAVPPLLAILDDPDLETRNSAIKALGLLGDIRAVMPLLCLLEQASPSYRRIFIIEALDRLGDLRTVEAFIACLTDPLEETEVRIASIEAVGHLAAKSAVPVLLPMLSAPTDDEFSEMRWRTAVALGQIGDTQAIPSLQPHLSDPEPVMCMAVSNALQQLELIKVVESAHELHQTAQ</sequence>
<keyword evidence="2" id="KW-1185">Reference proteome</keyword>
<dbReference type="GO" id="GO:0016491">
    <property type="term" value="F:oxidoreductase activity"/>
    <property type="evidence" value="ECO:0007669"/>
    <property type="project" value="TreeGrafter"/>
</dbReference>